<keyword evidence="2" id="KW-1185">Reference proteome</keyword>
<dbReference type="AlphaFoldDB" id="A0A074YQX2"/>
<sequence length="246" mass="26999">MTLNMHVALPLYMYPSVGTWQPLYDALSNNPQVTFDVIVNPNNGPGGSLPDSNYIANITMINAHPNVNILGYVHTSYGSRDLSDIASDIDTYQSWSTYTNSNISLGGIFVDETPASLDNYDYMANIFDKVKSTMTNGNLVWTNPGVPVDASFYNIADMINAYENSYDHWMNQGGNSSIPAAVRSKSTVLLHSYPSNTDTMASDVDGLVDASYLGALLIVNDQYSSFDSMWPTFTSEVKQSNANMKC</sequence>
<dbReference type="Pfam" id="PF12138">
    <property type="entry name" value="Spherulin4"/>
    <property type="match status" value="1"/>
</dbReference>
<dbReference type="OMA" id="AWAPLEN"/>
<dbReference type="InterPro" id="IPR021986">
    <property type="entry name" value="Spherulin4"/>
</dbReference>
<dbReference type="InParanoid" id="A0A074YQX2"/>
<dbReference type="Proteomes" id="UP000030641">
    <property type="component" value="Unassembled WGS sequence"/>
</dbReference>
<dbReference type="PANTHER" id="PTHR35040">
    <property type="match status" value="1"/>
</dbReference>
<dbReference type="GeneID" id="25372008"/>
<accession>A0A074YQX2</accession>
<protein>
    <recommendedName>
        <fullName evidence="3">Glycoside hydrolase family 135 protein</fullName>
    </recommendedName>
</protein>
<proteinExistence type="predicted"/>
<dbReference type="EMBL" id="KL584756">
    <property type="protein sequence ID" value="KEQ96512.1"/>
    <property type="molecule type" value="Genomic_DNA"/>
</dbReference>
<organism evidence="1 2">
    <name type="scientific">Aureobasidium subglaciale (strain EXF-2481)</name>
    <name type="common">Aureobasidium pullulans var. subglaciale</name>
    <dbReference type="NCBI Taxonomy" id="1043005"/>
    <lineage>
        <taxon>Eukaryota</taxon>
        <taxon>Fungi</taxon>
        <taxon>Dikarya</taxon>
        <taxon>Ascomycota</taxon>
        <taxon>Pezizomycotina</taxon>
        <taxon>Dothideomycetes</taxon>
        <taxon>Dothideomycetidae</taxon>
        <taxon>Dothideales</taxon>
        <taxon>Saccotheciaceae</taxon>
        <taxon>Aureobasidium</taxon>
    </lineage>
</organism>
<name>A0A074YQX2_AURSE</name>
<evidence type="ECO:0008006" key="3">
    <source>
        <dbReference type="Google" id="ProtNLM"/>
    </source>
</evidence>
<reference evidence="1 2" key="1">
    <citation type="journal article" date="2014" name="BMC Genomics">
        <title>Genome sequencing of four Aureobasidium pullulans varieties: biotechnological potential, stress tolerance, and description of new species.</title>
        <authorList>
            <person name="Gostin Ar C."/>
            <person name="Ohm R.A."/>
            <person name="Kogej T."/>
            <person name="Sonjak S."/>
            <person name="Turk M."/>
            <person name="Zajc J."/>
            <person name="Zalar P."/>
            <person name="Grube M."/>
            <person name="Sun H."/>
            <person name="Han J."/>
            <person name="Sharma A."/>
            <person name="Chiniquy J."/>
            <person name="Ngan C.Y."/>
            <person name="Lipzen A."/>
            <person name="Barry K."/>
            <person name="Grigoriev I.V."/>
            <person name="Gunde-Cimerman N."/>
        </authorList>
    </citation>
    <scope>NUCLEOTIDE SEQUENCE [LARGE SCALE GENOMIC DNA]</scope>
    <source>
        <strain evidence="1 2">EXF-2481</strain>
    </source>
</reference>
<evidence type="ECO:0000313" key="2">
    <source>
        <dbReference type="Proteomes" id="UP000030641"/>
    </source>
</evidence>
<dbReference type="RefSeq" id="XP_013345082.1">
    <property type="nucleotide sequence ID" value="XM_013489628.1"/>
</dbReference>
<dbReference type="HOGENOM" id="CLU_060605_3_0_1"/>
<gene>
    <name evidence="1" type="ORF">AUEXF2481DRAFT_87898</name>
</gene>
<evidence type="ECO:0000313" key="1">
    <source>
        <dbReference type="EMBL" id="KEQ96512.1"/>
    </source>
</evidence>
<dbReference type="PANTHER" id="PTHR35040:SF9">
    <property type="entry name" value="4-LIKE CELL SURFACE PROTEIN, PUTATIVE (AFU_ORTHOLOGUE AFUA_4G14080)-RELATED"/>
    <property type="match status" value="1"/>
</dbReference>
<dbReference type="OrthoDB" id="5342184at2759"/>